<feature type="signal peptide" evidence="1">
    <location>
        <begin position="1"/>
        <end position="36"/>
    </location>
</feature>
<accession>A0A0D8J0T9</accession>
<evidence type="ECO:0000313" key="3">
    <source>
        <dbReference type="EMBL" id="KJF40527.1"/>
    </source>
</evidence>
<dbReference type="Pfam" id="PF12010">
    <property type="entry name" value="DUF3502"/>
    <property type="match status" value="1"/>
</dbReference>
<gene>
    <name evidence="3" type="ORF">TQ39_06430</name>
</gene>
<dbReference type="PANTHER" id="PTHR43649:SF17">
    <property type="entry name" value="ABC TRANSPORTER SOLUTE BINDING PROTEIN-SUGAR TRANSPORT"/>
    <property type="match status" value="1"/>
</dbReference>
<evidence type="ECO:0000259" key="2">
    <source>
        <dbReference type="Pfam" id="PF12010"/>
    </source>
</evidence>
<dbReference type="PROSITE" id="PS51257">
    <property type="entry name" value="PROKAR_LIPOPROTEIN"/>
    <property type="match status" value="1"/>
</dbReference>
<dbReference type="GeneID" id="42856251"/>
<dbReference type="Proteomes" id="UP000032483">
    <property type="component" value="Unassembled WGS sequence"/>
</dbReference>
<feature type="domain" description="DUF3502" evidence="2">
    <location>
        <begin position="457"/>
        <end position="525"/>
    </location>
</feature>
<dbReference type="Gene3D" id="3.40.190.10">
    <property type="entry name" value="Periplasmic binding protein-like II"/>
    <property type="match status" value="1"/>
</dbReference>
<evidence type="ECO:0000256" key="1">
    <source>
        <dbReference type="SAM" id="SignalP"/>
    </source>
</evidence>
<organism evidence="3 4">
    <name type="scientific">Ruthenibacterium lactatiformans</name>
    <dbReference type="NCBI Taxonomy" id="1550024"/>
    <lineage>
        <taxon>Bacteria</taxon>
        <taxon>Bacillati</taxon>
        <taxon>Bacillota</taxon>
        <taxon>Clostridia</taxon>
        <taxon>Eubacteriales</taxon>
        <taxon>Oscillospiraceae</taxon>
        <taxon>Ruthenibacterium</taxon>
    </lineage>
</organism>
<reference evidence="3" key="1">
    <citation type="submission" date="2015-02" db="EMBL/GenBank/DDBJ databases">
        <title>A novel member of the family Ruminococcaceae isolated from human feces.</title>
        <authorList>
            <person name="Shkoporov A.N."/>
            <person name="Chaplin A.V."/>
            <person name="Motuzova O.V."/>
            <person name="Kafarskaia L.I."/>
            <person name="Khokhlova E.V."/>
            <person name="Efimov B.A."/>
        </authorList>
    </citation>
    <scope>NUCLEOTIDE SEQUENCE [LARGE SCALE GENOMIC DNA]</scope>
    <source>
        <strain evidence="3">585-1</strain>
    </source>
</reference>
<dbReference type="InterPro" id="IPR022627">
    <property type="entry name" value="DUF3502"/>
</dbReference>
<evidence type="ECO:0000313" key="4">
    <source>
        <dbReference type="Proteomes" id="UP000032483"/>
    </source>
</evidence>
<keyword evidence="4" id="KW-1185">Reference proteome</keyword>
<dbReference type="SUPFAM" id="SSF53850">
    <property type="entry name" value="Periplasmic binding protein-like II"/>
    <property type="match status" value="1"/>
</dbReference>
<dbReference type="PATRIC" id="fig|1550024.3.peg.1449"/>
<dbReference type="AlphaFoldDB" id="A0A0D8J0T9"/>
<keyword evidence="1" id="KW-0732">Signal</keyword>
<dbReference type="PANTHER" id="PTHR43649">
    <property type="entry name" value="ARABINOSE-BINDING PROTEIN-RELATED"/>
    <property type="match status" value="1"/>
</dbReference>
<sequence length="529" mass="58908">MRKKTRFCAFLAALTMGLGILSGCTGAPASSAPAQAASVSAPASGAQAGKPDTSEAVTLTMYLIGDRPVDNDEVFAKINEKLKEEINATIDVKFMSWGEYEQKYPLIFASGEDWDIIYTADWCFYNAQATKQGFWEITQEALETYAPMTAGSMYPEAWEQAKVDGRVYMLPMNYKEITSYVYLVRGDLMDKYDIKSVASLDEAEAYMDAIVANEPTLIPLDVGSDYDKLFVFDRMWQKANWESEEKVTGVGSWQAMASVGELDDGAAVKGNFEQPEFQGVVERLKDWKDRGFWSKNAVVNTQNNTESFQAGKSALALCNVNTAKSIYAQMTAEHPEWDVRVFDAQEDVPPVLNSYLANGMSIFSKSRNPERALMALDYLRNDAEINNLFCYGIEGKHWEASGEHGLVSLPDSTNYAYDSNCNWGVRNDAYWRVVEGGIPNFEEMNEVWKENARSGRYQTFVFDDSNVKNEIAAITEIFNTDYKLLGLGFTDDPAGDIAKLKEKMAAAGAEKVYAEMQKQAQAFNKANGG</sequence>
<comment type="caution">
    <text evidence="3">The sequence shown here is derived from an EMBL/GenBank/DDBJ whole genome shotgun (WGS) entry which is preliminary data.</text>
</comment>
<proteinExistence type="predicted"/>
<dbReference type="RefSeq" id="WP_050004938.1">
    <property type="nucleotide sequence ID" value="NZ_CAOJUJ010000005.1"/>
</dbReference>
<feature type="chain" id="PRO_5038653268" description="DUF3502 domain-containing protein" evidence="1">
    <location>
        <begin position="37"/>
        <end position="529"/>
    </location>
</feature>
<name>A0A0D8J0T9_9FIRM</name>
<protein>
    <recommendedName>
        <fullName evidence="2">DUF3502 domain-containing protein</fullName>
    </recommendedName>
</protein>
<dbReference type="InterPro" id="IPR050490">
    <property type="entry name" value="Bact_solute-bd_prot1"/>
</dbReference>
<dbReference type="EMBL" id="JXXK01000006">
    <property type="protein sequence ID" value="KJF40527.1"/>
    <property type="molecule type" value="Genomic_DNA"/>
</dbReference>